<accession>A0AAD1U5F7</accession>
<dbReference type="AlphaFoldDB" id="A0AAD1U5F7"/>
<proteinExistence type="predicted"/>
<keyword evidence="1" id="KW-0175">Coiled coil</keyword>
<feature type="coiled-coil region" evidence="1">
    <location>
        <begin position="175"/>
        <end position="323"/>
    </location>
</feature>
<comment type="caution">
    <text evidence="2">The sequence shown here is derived from an EMBL/GenBank/DDBJ whole genome shotgun (WGS) entry which is preliminary data.</text>
</comment>
<name>A0AAD1U5F7_EUPCR</name>
<evidence type="ECO:0000313" key="3">
    <source>
        <dbReference type="Proteomes" id="UP001295684"/>
    </source>
</evidence>
<dbReference type="EMBL" id="CAMPGE010003850">
    <property type="protein sequence ID" value="CAI2362697.1"/>
    <property type="molecule type" value="Genomic_DNA"/>
</dbReference>
<evidence type="ECO:0000313" key="2">
    <source>
        <dbReference type="EMBL" id="CAI2362697.1"/>
    </source>
</evidence>
<keyword evidence="3" id="KW-1185">Reference proteome</keyword>
<organism evidence="2 3">
    <name type="scientific">Euplotes crassus</name>
    <dbReference type="NCBI Taxonomy" id="5936"/>
    <lineage>
        <taxon>Eukaryota</taxon>
        <taxon>Sar</taxon>
        <taxon>Alveolata</taxon>
        <taxon>Ciliophora</taxon>
        <taxon>Intramacronucleata</taxon>
        <taxon>Spirotrichea</taxon>
        <taxon>Hypotrichia</taxon>
        <taxon>Euplotida</taxon>
        <taxon>Euplotidae</taxon>
        <taxon>Moneuplotes</taxon>
    </lineage>
</organism>
<dbReference type="Proteomes" id="UP001295684">
    <property type="component" value="Unassembled WGS sequence"/>
</dbReference>
<reference evidence="2" key="1">
    <citation type="submission" date="2023-07" db="EMBL/GenBank/DDBJ databases">
        <authorList>
            <consortium name="AG Swart"/>
            <person name="Singh M."/>
            <person name="Singh A."/>
            <person name="Seah K."/>
            <person name="Emmerich C."/>
        </authorList>
    </citation>
    <scope>NUCLEOTIDE SEQUENCE</scope>
    <source>
        <strain evidence="2">DP1</strain>
    </source>
</reference>
<sequence>MKNKHIIPRRLQCSDLACKKHRFYFCRDHQVYSCRGCASKMHYKCQIVIIQYLTDLRTDVKEVQKHVVRFQELATENGLEVYLPNIDSVIKHFQEDLAGIEKKINEAIAHDHHEQFDTLRSQIREIQNRMADEQVIKDILFLSTTRDASRYGLPRVSDEFSSAIKVEHKIDTVVKQNVKLIQKKLEKEAKQFEDQCNERLKEEFKDQVQTLQAQNQAKDTELEEQKQATERALQDTEDIKQQKEEALDQNQTLLEDKTKLEEDKENLKRELTKKVEEIKQAQQQNERSQQRVSKLNEELKENMVELEEAKKKIEEQVKDCQNIFSFESEELKFDMDSDNDKQIVKAMGALKCSPGPKKRFDIGYIKNGDESLNTFMAHSAPSSLQSFVFNRDYCADEYGDPESPVRIKFYLEGLKGVLPKVTEEVFVEALEVDDTDLSQIVKLSSSAERLTIYWSKISTYNCFDFSTPTQAKLKYLSFFNCGLDWCNTEWNEHPDRFEKIIVAVKNSSLKDSLEQINVEGCHIGVDKVDELLATHGLSHIEVIEEENEPVED</sequence>
<protein>
    <submittedName>
        <fullName evidence="2">Uncharacterized protein</fullName>
    </submittedName>
</protein>
<gene>
    <name evidence="2" type="ORF">ECRASSUSDP1_LOCUS4023</name>
</gene>
<evidence type="ECO:0000256" key="1">
    <source>
        <dbReference type="SAM" id="Coils"/>
    </source>
</evidence>